<feature type="compositionally biased region" description="Basic and acidic residues" evidence="1">
    <location>
        <begin position="52"/>
        <end position="66"/>
    </location>
</feature>
<protein>
    <submittedName>
        <fullName evidence="2">Uncharacterized protein</fullName>
    </submittedName>
</protein>
<sequence length="160" mass="18410">MAITRWDKDPKSADSDKKSGKGSDKEEGMNLAEIVADLNKKNPFQKTPMKRRREETKEEENEKSSRLEWLKERAKKATIPTELASTLKPEHIFMESGPLILHVCYDCRKFNAGRPTVNIGEGRAQLPLALCTVCRAHFNHQRTIKFFEHELPAIKKTYDL</sequence>
<gene>
    <name evidence="2" type="ORF">CAEBREN_19164</name>
</gene>
<organism evidence="3">
    <name type="scientific">Caenorhabditis brenneri</name>
    <name type="common">Nematode worm</name>
    <dbReference type="NCBI Taxonomy" id="135651"/>
    <lineage>
        <taxon>Eukaryota</taxon>
        <taxon>Metazoa</taxon>
        <taxon>Ecdysozoa</taxon>
        <taxon>Nematoda</taxon>
        <taxon>Chromadorea</taxon>
        <taxon>Rhabditida</taxon>
        <taxon>Rhabditina</taxon>
        <taxon>Rhabditomorpha</taxon>
        <taxon>Rhabditoidea</taxon>
        <taxon>Rhabditidae</taxon>
        <taxon>Peloderinae</taxon>
        <taxon>Caenorhabditis</taxon>
    </lineage>
</organism>
<feature type="region of interest" description="Disordered" evidence="1">
    <location>
        <begin position="1"/>
        <end position="66"/>
    </location>
</feature>
<evidence type="ECO:0000313" key="2">
    <source>
        <dbReference type="EMBL" id="EGT40431.1"/>
    </source>
</evidence>
<evidence type="ECO:0000256" key="1">
    <source>
        <dbReference type="SAM" id="MobiDB-lite"/>
    </source>
</evidence>
<dbReference type="OrthoDB" id="5851539at2759"/>
<name>G0MAK6_CAEBE</name>
<dbReference type="OMA" id="EHIFMES"/>
<dbReference type="EMBL" id="GL379788">
    <property type="protein sequence ID" value="EGT40431.1"/>
    <property type="molecule type" value="Genomic_DNA"/>
</dbReference>
<accession>G0MAK6</accession>
<dbReference type="HOGENOM" id="CLU_138760_1_0_1"/>
<dbReference type="eggNOG" id="ENOG502TII8">
    <property type="taxonomic scope" value="Eukaryota"/>
</dbReference>
<keyword evidence="3" id="KW-1185">Reference proteome</keyword>
<dbReference type="AlphaFoldDB" id="G0MAK6"/>
<dbReference type="Proteomes" id="UP000008068">
    <property type="component" value="Unassembled WGS sequence"/>
</dbReference>
<evidence type="ECO:0000313" key="3">
    <source>
        <dbReference type="Proteomes" id="UP000008068"/>
    </source>
</evidence>
<reference evidence="3" key="1">
    <citation type="submission" date="2011-07" db="EMBL/GenBank/DDBJ databases">
        <authorList>
            <consortium name="Caenorhabditis brenneri Sequencing and Analysis Consortium"/>
            <person name="Wilson R.K."/>
        </authorList>
    </citation>
    <scope>NUCLEOTIDE SEQUENCE [LARGE SCALE GENOMIC DNA]</scope>
    <source>
        <strain evidence="3">PB2801</strain>
    </source>
</reference>
<dbReference type="InParanoid" id="G0MAK6"/>
<feature type="compositionally biased region" description="Basic and acidic residues" evidence="1">
    <location>
        <begin position="1"/>
        <end position="28"/>
    </location>
</feature>
<proteinExistence type="predicted"/>